<proteinExistence type="predicted"/>
<dbReference type="PANTHER" id="PTHR38111">
    <property type="entry name" value="ZN(2)-C6 FUNGAL-TYPE DOMAIN-CONTAINING PROTEIN-RELATED"/>
    <property type="match status" value="1"/>
</dbReference>
<evidence type="ECO:0000256" key="2">
    <source>
        <dbReference type="SAM" id="MobiDB-lite"/>
    </source>
</evidence>
<evidence type="ECO:0000313" key="5">
    <source>
        <dbReference type="Proteomes" id="UP000034112"/>
    </source>
</evidence>
<reference evidence="5" key="1">
    <citation type="journal article" date="2015" name="Genome Announc.">
        <title>Draft whole-genome sequence of the biocontrol agent Trichoderma harzianum T6776.</title>
        <authorList>
            <person name="Baroncelli R."/>
            <person name="Piaggeschi G."/>
            <person name="Fiorini L."/>
            <person name="Bertolini E."/>
            <person name="Zapparata A."/>
            <person name="Pe M.E."/>
            <person name="Sarrocco S."/>
            <person name="Vannacci G."/>
        </authorList>
    </citation>
    <scope>NUCLEOTIDE SEQUENCE [LARGE SCALE GENOMIC DNA]</scope>
    <source>
        <strain evidence="5">T6776</strain>
    </source>
</reference>
<dbReference type="PANTHER" id="PTHR38111:SF11">
    <property type="entry name" value="TRANSCRIPTION FACTOR DOMAIN-CONTAINING PROTEIN-RELATED"/>
    <property type="match status" value="1"/>
</dbReference>
<dbReference type="InterPro" id="IPR001138">
    <property type="entry name" value="Zn2Cys6_DnaBD"/>
</dbReference>
<feature type="compositionally biased region" description="Polar residues" evidence="2">
    <location>
        <begin position="527"/>
        <end position="548"/>
    </location>
</feature>
<evidence type="ECO:0000259" key="3">
    <source>
        <dbReference type="PROSITE" id="PS50048"/>
    </source>
</evidence>
<dbReference type="PROSITE" id="PS50048">
    <property type="entry name" value="ZN2_CY6_FUNGAL_2"/>
    <property type="match status" value="1"/>
</dbReference>
<dbReference type="SMART" id="SM00066">
    <property type="entry name" value="GAL4"/>
    <property type="match status" value="1"/>
</dbReference>
<dbReference type="EMBL" id="JOKZ01000162">
    <property type="protein sequence ID" value="KKP02170.1"/>
    <property type="molecule type" value="Genomic_DNA"/>
</dbReference>
<feature type="region of interest" description="Disordered" evidence="2">
    <location>
        <begin position="509"/>
        <end position="577"/>
    </location>
</feature>
<dbReference type="InterPro" id="IPR036864">
    <property type="entry name" value="Zn2-C6_fun-type_DNA-bd_sf"/>
</dbReference>
<accession>A0A0F9XC60</accession>
<feature type="compositionally biased region" description="Polar residues" evidence="2">
    <location>
        <begin position="438"/>
        <end position="456"/>
    </location>
</feature>
<dbReference type="GO" id="GO:0000981">
    <property type="term" value="F:DNA-binding transcription factor activity, RNA polymerase II-specific"/>
    <property type="evidence" value="ECO:0007669"/>
    <property type="project" value="InterPro"/>
</dbReference>
<gene>
    <name evidence="4" type="ORF">THAR02_05717</name>
</gene>
<dbReference type="GO" id="GO:0008270">
    <property type="term" value="F:zinc ion binding"/>
    <property type="evidence" value="ECO:0007669"/>
    <property type="project" value="InterPro"/>
</dbReference>
<sequence>MSFTARERYNPPPRKKSCAACIKAKRRCDFAVPACLRCSQRQIQCEYPSRTPQAKAKVKVKASSRVAFEPAPLQDVAVPDGALGDDCPEGAKPMACQFGPSANVDEDSRQDSMHGFLGDLATLDYGVESHGYDVVQQPSMLTAPVTKGLHDRLTEVIARRLQFSLDQIQKAPKTMVMEMQTPWSHPLLYADSMPRSMQDALSSCALYLSKNQANTPVILRCIESRVQDLLCEPLPTTPMDSLAHTQALLLYQIIRLFDGNISARASGERTIPILETSAIGLLAHVIFDTEGNCSDRFSECCLATLSDLWKDWIFQESARRTLLFTFFFLQAYRVLTGSQNLYQCDGRLGLCHSWMVSEHLWQAETALDFRNAWRQRNHFLIIDGQFTVMLSEAEVGDVDLFGKMLLSAAVGIPELEACCYAAGVGNFKGPLPLRQSHSNGALSVTPRPSLSPFSSPTDEKPKHQRQVYRTQLNQSLNNAGYPHETACRKIHVQLVAEAASNVYNGTSKRILKRESGRRTKAAKCRAKSSTPTNIQESIGNPDDSSPIRSVSERPSPCPSTAKESSLTAVSPADESPAIPFLETPEYLEETLFLDPDSSDFTTQPDLDQALLNMANTQGQLLFHPWVDDICNNEYHLVGIFVDLITSSRRPQRSWVFELPNIMATTKSPSVKFSIRAAALIYYAVSNSDNATAADALHWYLAALESYRMSLHDSGHKRLWDAKALGNSPNTSPSSPSIDESVHCNMIYVPMMFAYFEQMQGATPDAGLKHLNIACDILQAIGPYACSFGIQHKMFRSVRSLEAFQAILRNKSAKFATADWFQVPFAQEPKAPWDRIVDVAFVFLRQVRLPQVDEPASNIRDGIRAIQDLPSKQKLELEVAVNHVVMKLVSWWKEYVGEDITIPRVARPLSFEDISISAESLALAVSQGPFIYGDTHAAGAISLFNALTIITQHILLLIALSKPPQTNLGGPSSAVLAFQTSISTQASSILHAARYIRETNSYCGDASRVMFAVKVVSLLALEDDQRDQAQAIANDRPRLPLLAETQVEIVAR</sequence>
<evidence type="ECO:0000313" key="4">
    <source>
        <dbReference type="EMBL" id="KKP02170.1"/>
    </source>
</evidence>
<dbReference type="OrthoDB" id="5126878at2759"/>
<name>A0A0F9XC60_TRIHA</name>
<protein>
    <recommendedName>
        <fullName evidence="3">Zn(2)-C6 fungal-type domain-containing protein</fullName>
    </recommendedName>
</protein>
<dbReference type="Gene3D" id="4.10.240.10">
    <property type="entry name" value="Zn(2)-C6 fungal-type DNA-binding domain"/>
    <property type="match status" value="1"/>
</dbReference>
<keyword evidence="1" id="KW-0539">Nucleus</keyword>
<feature type="region of interest" description="Disordered" evidence="2">
    <location>
        <begin position="438"/>
        <end position="466"/>
    </location>
</feature>
<evidence type="ECO:0000256" key="1">
    <source>
        <dbReference type="ARBA" id="ARBA00023242"/>
    </source>
</evidence>
<dbReference type="CDD" id="cd00067">
    <property type="entry name" value="GAL4"/>
    <property type="match status" value="1"/>
</dbReference>
<dbReference type="InterPro" id="IPR053178">
    <property type="entry name" value="Osmoadaptation_assoc"/>
</dbReference>
<dbReference type="Pfam" id="PF00172">
    <property type="entry name" value="Zn_clus"/>
    <property type="match status" value="1"/>
</dbReference>
<organism evidence="4 5">
    <name type="scientific">Trichoderma harzianum</name>
    <name type="common">Hypocrea lixii</name>
    <dbReference type="NCBI Taxonomy" id="5544"/>
    <lineage>
        <taxon>Eukaryota</taxon>
        <taxon>Fungi</taxon>
        <taxon>Dikarya</taxon>
        <taxon>Ascomycota</taxon>
        <taxon>Pezizomycotina</taxon>
        <taxon>Sordariomycetes</taxon>
        <taxon>Hypocreomycetidae</taxon>
        <taxon>Hypocreales</taxon>
        <taxon>Hypocreaceae</taxon>
        <taxon>Trichoderma</taxon>
    </lineage>
</organism>
<feature type="domain" description="Zn(2)-C6 fungal-type" evidence="3">
    <location>
        <begin position="17"/>
        <end position="47"/>
    </location>
</feature>
<comment type="caution">
    <text evidence="4">The sequence shown here is derived from an EMBL/GenBank/DDBJ whole genome shotgun (WGS) entry which is preliminary data.</text>
</comment>
<dbReference type="Proteomes" id="UP000034112">
    <property type="component" value="Unassembled WGS sequence"/>
</dbReference>
<dbReference type="AlphaFoldDB" id="A0A0F9XC60"/>
<dbReference type="SUPFAM" id="SSF57701">
    <property type="entry name" value="Zn2/Cys6 DNA-binding domain"/>
    <property type="match status" value="1"/>
</dbReference>